<evidence type="ECO:0000259" key="6">
    <source>
        <dbReference type="PROSITE" id="PS50977"/>
    </source>
</evidence>
<gene>
    <name evidence="7" type="ORF">MVI01_65450</name>
    <name evidence="8" type="ORF">SAMN04488504_12537</name>
</gene>
<feature type="region of interest" description="Disordered" evidence="5">
    <location>
        <begin position="1"/>
        <end position="27"/>
    </location>
</feature>
<evidence type="ECO:0000313" key="8">
    <source>
        <dbReference type="EMBL" id="SDF23777.1"/>
    </source>
</evidence>
<dbReference type="GO" id="GO:0003700">
    <property type="term" value="F:DNA-binding transcription factor activity"/>
    <property type="evidence" value="ECO:0007669"/>
    <property type="project" value="TreeGrafter"/>
</dbReference>
<evidence type="ECO:0000256" key="3">
    <source>
        <dbReference type="ARBA" id="ARBA00023163"/>
    </source>
</evidence>
<dbReference type="InterPro" id="IPR009057">
    <property type="entry name" value="Homeodomain-like_sf"/>
</dbReference>
<reference evidence="7 10" key="2">
    <citation type="submission" date="2019-07" db="EMBL/GenBank/DDBJ databases">
        <title>Whole genome shotgun sequence of Myxococcus virescens NBRC 100334.</title>
        <authorList>
            <person name="Hosoyama A."/>
            <person name="Uohara A."/>
            <person name="Ohji S."/>
            <person name="Ichikawa N."/>
        </authorList>
    </citation>
    <scope>NUCLEOTIDE SEQUENCE [LARGE SCALE GENOMIC DNA]</scope>
    <source>
        <strain evidence="7 10">NBRC 100334</strain>
    </source>
</reference>
<evidence type="ECO:0000256" key="1">
    <source>
        <dbReference type="ARBA" id="ARBA00023015"/>
    </source>
</evidence>
<feature type="DNA-binding region" description="H-T-H motif" evidence="4">
    <location>
        <begin position="48"/>
        <end position="67"/>
    </location>
</feature>
<reference evidence="8 9" key="1">
    <citation type="submission" date="2016-10" db="EMBL/GenBank/DDBJ databases">
        <authorList>
            <person name="Varghese N."/>
            <person name="Submissions S."/>
        </authorList>
    </citation>
    <scope>NUCLEOTIDE SEQUENCE [LARGE SCALE GENOMIC DNA]</scope>
    <source>
        <strain evidence="8 9">DSM 2260</strain>
    </source>
</reference>
<dbReference type="PANTHER" id="PTHR30055">
    <property type="entry name" value="HTH-TYPE TRANSCRIPTIONAL REGULATOR RUTR"/>
    <property type="match status" value="1"/>
</dbReference>
<dbReference type="EMBL" id="FNAJ01000025">
    <property type="protein sequence ID" value="SDF23777.1"/>
    <property type="molecule type" value="Genomic_DNA"/>
</dbReference>
<accession>A0A511HMD2</accession>
<dbReference type="Pfam" id="PF00440">
    <property type="entry name" value="TetR_N"/>
    <property type="match status" value="1"/>
</dbReference>
<protein>
    <submittedName>
        <fullName evidence="7 8">Transcriptional regulator, TetR family</fullName>
    </submittedName>
</protein>
<dbReference type="SUPFAM" id="SSF46689">
    <property type="entry name" value="Homeodomain-like"/>
    <property type="match status" value="1"/>
</dbReference>
<feature type="domain" description="HTH tetR-type" evidence="6">
    <location>
        <begin position="25"/>
        <end position="85"/>
    </location>
</feature>
<dbReference type="InterPro" id="IPR036271">
    <property type="entry name" value="Tet_transcr_reg_TetR-rel_C_sf"/>
</dbReference>
<dbReference type="SUPFAM" id="SSF48498">
    <property type="entry name" value="Tetracyclin repressor-like, C-terminal domain"/>
    <property type="match status" value="1"/>
</dbReference>
<keyword evidence="1" id="KW-0805">Transcription regulation</keyword>
<dbReference type="PROSITE" id="PS50977">
    <property type="entry name" value="HTH_TETR_2"/>
    <property type="match status" value="1"/>
</dbReference>
<keyword evidence="9" id="KW-1185">Reference proteome</keyword>
<dbReference type="InterPro" id="IPR050109">
    <property type="entry name" value="HTH-type_TetR-like_transc_reg"/>
</dbReference>
<dbReference type="RefSeq" id="WP_090495635.1">
    <property type="nucleotide sequence ID" value="NZ_BJVY01000053.1"/>
</dbReference>
<dbReference type="AlphaFoldDB" id="A0A511HMD2"/>
<dbReference type="PRINTS" id="PR00455">
    <property type="entry name" value="HTHTETR"/>
</dbReference>
<dbReference type="InterPro" id="IPR001647">
    <property type="entry name" value="HTH_TetR"/>
</dbReference>
<dbReference type="Proteomes" id="UP000198717">
    <property type="component" value="Unassembled WGS sequence"/>
</dbReference>
<comment type="caution">
    <text evidence="7">The sequence shown here is derived from an EMBL/GenBank/DDBJ whole genome shotgun (WGS) entry which is preliminary data.</text>
</comment>
<dbReference type="EMBL" id="BJVY01000053">
    <property type="protein sequence ID" value="GEL74761.1"/>
    <property type="molecule type" value="Genomic_DNA"/>
</dbReference>
<dbReference type="GO" id="GO:0000976">
    <property type="term" value="F:transcription cis-regulatory region binding"/>
    <property type="evidence" value="ECO:0007669"/>
    <property type="project" value="TreeGrafter"/>
</dbReference>
<evidence type="ECO:0000313" key="10">
    <source>
        <dbReference type="Proteomes" id="UP000321224"/>
    </source>
</evidence>
<dbReference type="Proteomes" id="UP000321224">
    <property type="component" value="Unassembled WGS sequence"/>
</dbReference>
<evidence type="ECO:0000256" key="2">
    <source>
        <dbReference type="ARBA" id="ARBA00023125"/>
    </source>
</evidence>
<evidence type="ECO:0000256" key="5">
    <source>
        <dbReference type="SAM" id="MobiDB-lite"/>
    </source>
</evidence>
<organism evidence="7 10">
    <name type="scientific">Myxococcus virescens</name>
    <dbReference type="NCBI Taxonomy" id="83456"/>
    <lineage>
        <taxon>Bacteria</taxon>
        <taxon>Pseudomonadati</taxon>
        <taxon>Myxococcota</taxon>
        <taxon>Myxococcia</taxon>
        <taxon>Myxococcales</taxon>
        <taxon>Cystobacterineae</taxon>
        <taxon>Myxococcaceae</taxon>
        <taxon>Myxococcus</taxon>
    </lineage>
</organism>
<keyword evidence="3" id="KW-0804">Transcription</keyword>
<sequence length="216" mass="23279">MSTSPRSRLRATDARLPPTAAAPPEGTRRRILETALQLFASRGYHDTSIRDLASALELRPSALYAHFAAKDHVLAELVRIGHEAHFEALETAFQGAKPTPADQVRALVHAHTRVHAEHPQLALVVNEEFYALSLELAAPAQALRDKANAMLLDAIQRGMAQGQFSPLHPHITAAAIVGMGSRIPHWFEPGGPIAVETLAKTHAELALRMLGSVSGA</sequence>
<evidence type="ECO:0000313" key="9">
    <source>
        <dbReference type="Proteomes" id="UP000198717"/>
    </source>
</evidence>
<keyword evidence="2 4" id="KW-0238">DNA-binding</keyword>
<evidence type="ECO:0000313" key="7">
    <source>
        <dbReference type="EMBL" id="GEL74761.1"/>
    </source>
</evidence>
<proteinExistence type="predicted"/>
<dbReference type="PANTHER" id="PTHR30055:SF234">
    <property type="entry name" value="HTH-TYPE TRANSCRIPTIONAL REGULATOR BETI"/>
    <property type="match status" value="1"/>
</dbReference>
<dbReference type="Pfam" id="PF17932">
    <property type="entry name" value="TetR_C_24"/>
    <property type="match status" value="1"/>
</dbReference>
<evidence type="ECO:0000256" key="4">
    <source>
        <dbReference type="PROSITE-ProRule" id="PRU00335"/>
    </source>
</evidence>
<dbReference type="InterPro" id="IPR041490">
    <property type="entry name" value="KstR2_TetR_C"/>
</dbReference>
<name>A0A511HMD2_9BACT</name>
<dbReference type="Gene3D" id="1.10.357.10">
    <property type="entry name" value="Tetracycline Repressor, domain 2"/>
    <property type="match status" value="1"/>
</dbReference>